<reference evidence="3 4" key="1">
    <citation type="journal article" date="2023" name="Hortic Res">
        <title>Pangenome of water caltrop reveals structural variations and asymmetric subgenome divergence after allopolyploidization.</title>
        <authorList>
            <person name="Zhang X."/>
            <person name="Chen Y."/>
            <person name="Wang L."/>
            <person name="Yuan Y."/>
            <person name="Fang M."/>
            <person name="Shi L."/>
            <person name="Lu R."/>
            <person name="Comes H.P."/>
            <person name="Ma Y."/>
            <person name="Chen Y."/>
            <person name="Huang G."/>
            <person name="Zhou Y."/>
            <person name="Zheng Z."/>
            <person name="Qiu Y."/>
        </authorList>
    </citation>
    <scope>NUCLEOTIDE SEQUENCE [LARGE SCALE GENOMIC DNA]</scope>
    <source>
        <strain evidence="3">F231</strain>
    </source>
</reference>
<keyword evidence="1" id="KW-0472">Membrane</keyword>
<proteinExistence type="predicted"/>
<comment type="caution">
    <text evidence="3">The sequence shown here is derived from an EMBL/GenBank/DDBJ whole genome shotgun (WGS) entry which is preliminary data.</text>
</comment>
<feature type="transmembrane region" description="Helical" evidence="1">
    <location>
        <begin position="27"/>
        <end position="46"/>
    </location>
</feature>
<evidence type="ECO:0000259" key="2">
    <source>
        <dbReference type="SMART" id="SM00672"/>
    </source>
</evidence>
<evidence type="ECO:0000313" key="4">
    <source>
        <dbReference type="Proteomes" id="UP001346149"/>
    </source>
</evidence>
<organism evidence="3 4">
    <name type="scientific">Trapa natans</name>
    <name type="common">Water chestnut</name>
    <dbReference type="NCBI Taxonomy" id="22666"/>
    <lineage>
        <taxon>Eukaryota</taxon>
        <taxon>Viridiplantae</taxon>
        <taxon>Streptophyta</taxon>
        <taxon>Embryophyta</taxon>
        <taxon>Tracheophyta</taxon>
        <taxon>Spermatophyta</taxon>
        <taxon>Magnoliopsida</taxon>
        <taxon>eudicotyledons</taxon>
        <taxon>Gunneridae</taxon>
        <taxon>Pentapetalae</taxon>
        <taxon>rosids</taxon>
        <taxon>malvids</taxon>
        <taxon>Myrtales</taxon>
        <taxon>Lythraceae</taxon>
        <taxon>Trapa</taxon>
    </lineage>
</organism>
<evidence type="ECO:0000256" key="1">
    <source>
        <dbReference type="SAM" id="Phobius"/>
    </source>
</evidence>
<dbReference type="InterPro" id="IPR051091">
    <property type="entry name" value="O-Glucosyltr/Glycosyltrsf_90"/>
</dbReference>
<name>A0AAN7MGU7_TRANT</name>
<dbReference type="SMART" id="SM00672">
    <property type="entry name" value="CAP10"/>
    <property type="match status" value="1"/>
</dbReference>
<accession>A0AAN7MGU7</accession>
<dbReference type="AlphaFoldDB" id="A0AAN7MGU7"/>
<keyword evidence="1" id="KW-1133">Transmembrane helix</keyword>
<gene>
    <name evidence="3" type="ORF">SAY86_029376</name>
</gene>
<feature type="domain" description="Glycosyl transferase CAP10" evidence="2">
    <location>
        <begin position="183"/>
        <end position="406"/>
    </location>
</feature>
<keyword evidence="4" id="KW-1185">Reference proteome</keyword>
<evidence type="ECO:0000313" key="3">
    <source>
        <dbReference type="EMBL" id="KAK4797050.1"/>
    </source>
</evidence>
<dbReference type="InterPro" id="IPR006598">
    <property type="entry name" value="CAP10"/>
</dbReference>
<dbReference type="PANTHER" id="PTHR12203">
    <property type="entry name" value="KDEL LYS-ASP-GLU-LEU CONTAINING - RELATED"/>
    <property type="match status" value="1"/>
</dbReference>
<sequence>MATWRRPPTFIIRKRLAGATPFTSPSILFLFSALVMIAFITVLNNFRNMKWAVDVHWATIEQPRLEFPLNCSGGGGGNRTAATCPKIYYPATFDQPRHDQVFGRSPESGACPEYFRWIHEDLKPWRDSGIQRDMVERAKLTSHFRIVVIGGRVYVETYKKSTQTRDLFTVWGILQLLRRYPGRIPDLELVFDCDDPPVIRNEDYSPGRNGTNPPPLFRYSGDQWTMDIVFPDWAFWGWPEINIKPWEQLREELKKGNDRTKWSERVPFAYWKGNPYVAGTRMDLLSCNVSESYDWNARLFIQDWIKESRQGYKNSGLSDQCTHRYKIYIKGYAWSVSQKYILACNSMTLFVKPYFYDFFTRSLEPLRHYWPVKDDDKCRSIKFAVEWGNAHQLERLWEGLQQPSYKSK</sequence>
<dbReference type="EMBL" id="JAXQNO010000006">
    <property type="protein sequence ID" value="KAK4797050.1"/>
    <property type="molecule type" value="Genomic_DNA"/>
</dbReference>
<keyword evidence="1" id="KW-0812">Transmembrane</keyword>
<dbReference type="Pfam" id="PF05686">
    <property type="entry name" value="Glyco_transf_90"/>
    <property type="match status" value="1"/>
</dbReference>
<dbReference type="Proteomes" id="UP001346149">
    <property type="component" value="Unassembled WGS sequence"/>
</dbReference>
<protein>
    <recommendedName>
        <fullName evidence="2">Glycosyl transferase CAP10 domain-containing protein</fullName>
    </recommendedName>
</protein>
<dbReference type="PANTHER" id="PTHR12203:SF80">
    <property type="entry name" value="GLYCOSYLTRANSFERASE"/>
    <property type="match status" value="1"/>
</dbReference>